<organism evidence="2 3">
    <name type="scientific">Prorocentrum cordatum</name>
    <dbReference type="NCBI Taxonomy" id="2364126"/>
    <lineage>
        <taxon>Eukaryota</taxon>
        <taxon>Sar</taxon>
        <taxon>Alveolata</taxon>
        <taxon>Dinophyceae</taxon>
        <taxon>Prorocentrales</taxon>
        <taxon>Prorocentraceae</taxon>
        <taxon>Prorocentrum</taxon>
    </lineage>
</organism>
<sequence>MGGGGSSAGREEGPQQLALLLREWKAHPGLACGHGPRRWHRQPRGQRPTARAWPEDVRHQLGPAARPPPARPGPLRGAAAGPDYERVDACDGLGLASRPGSRLEYWSPKGNTPLPPPKAKEAARVPMPPALEERLPSRPD</sequence>
<evidence type="ECO:0000313" key="2">
    <source>
        <dbReference type="EMBL" id="CAK0790556.1"/>
    </source>
</evidence>
<dbReference type="Proteomes" id="UP001189429">
    <property type="component" value="Unassembled WGS sequence"/>
</dbReference>
<name>A0ABN9PGB0_9DINO</name>
<feature type="region of interest" description="Disordered" evidence="1">
    <location>
        <begin position="30"/>
        <end position="140"/>
    </location>
</feature>
<feature type="compositionally biased region" description="Low complexity" evidence="1">
    <location>
        <begin position="73"/>
        <end position="82"/>
    </location>
</feature>
<accession>A0ABN9PGB0</accession>
<evidence type="ECO:0000256" key="1">
    <source>
        <dbReference type="SAM" id="MobiDB-lite"/>
    </source>
</evidence>
<reference evidence="2" key="1">
    <citation type="submission" date="2023-10" db="EMBL/GenBank/DDBJ databases">
        <authorList>
            <person name="Chen Y."/>
            <person name="Shah S."/>
            <person name="Dougan E. K."/>
            <person name="Thang M."/>
            <person name="Chan C."/>
        </authorList>
    </citation>
    <scope>NUCLEOTIDE SEQUENCE [LARGE SCALE GENOMIC DNA]</scope>
</reference>
<comment type="caution">
    <text evidence="2">The sequence shown here is derived from an EMBL/GenBank/DDBJ whole genome shotgun (WGS) entry which is preliminary data.</text>
</comment>
<evidence type="ECO:0000313" key="3">
    <source>
        <dbReference type="Proteomes" id="UP001189429"/>
    </source>
</evidence>
<feature type="compositionally biased region" description="Basic and acidic residues" evidence="1">
    <location>
        <begin position="131"/>
        <end position="140"/>
    </location>
</feature>
<dbReference type="EMBL" id="CAUYUJ010000447">
    <property type="protein sequence ID" value="CAK0790556.1"/>
    <property type="molecule type" value="Genomic_DNA"/>
</dbReference>
<protein>
    <submittedName>
        <fullName evidence="2">Uncharacterized protein</fullName>
    </submittedName>
</protein>
<feature type="compositionally biased region" description="Basic residues" evidence="1">
    <location>
        <begin position="35"/>
        <end position="44"/>
    </location>
</feature>
<gene>
    <name evidence="2" type="ORF">PCOR1329_LOCUS1814</name>
</gene>
<proteinExistence type="predicted"/>
<keyword evidence="3" id="KW-1185">Reference proteome</keyword>